<dbReference type="AlphaFoldDB" id="A0A229UQC8"/>
<dbReference type="EMBL" id="NMQW01000023">
    <property type="protein sequence ID" value="OXM85079.1"/>
    <property type="molecule type" value="Genomic_DNA"/>
</dbReference>
<comment type="caution">
    <text evidence="2">The sequence shown here is derived from an EMBL/GenBank/DDBJ whole genome shotgun (WGS) entry which is preliminary data.</text>
</comment>
<keyword evidence="1" id="KW-1133">Transmembrane helix</keyword>
<sequence>MRKPLSKPIEAERPRSMVGFIAKYKLSHPIAYKMDCSRRKAMLIILVMLILLLNVFASFRWSYLNIDSGENMRYKIDHWTNKQWVEFYPALALVSAPIEFPLINAIKFDSYNQLEAHVKKHAVTGVLVNEWIERTRLTYLYYGLNSFFMFNIFFLIIMIVKSRKGHSKKSV</sequence>
<evidence type="ECO:0000313" key="2">
    <source>
        <dbReference type="EMBL" id="OXM85079.1"/>
    </source>
</evidence>
<reference evidence="2 3" key="1">
    <citation type="submission" date="2017-07" db="EMBL/GenBank/DDBJ databases">
        <title>Genome sequencing and assembly of Paenibacillus rigui.</title>
        <authorList>
            <person name="Mayilraj S."/>
        </authorList>
    </citation>
    <scope>NUCLEOTIDE SEQUENCE [LARGE SCALE GENOMIC DNA]</scope>
    <source>
        <strain evidence="2 3">JCM 16352</strain>
    </source>
</reference>
<gene>
    <name evidence="2" type="ORF">CF651_15815</name>
</gene>
<protein>
    <submittedName>
        <fullName evidence="2">Uncharacterized protein</fullName>
    </submittedName>
</protein>
<accession>A0A229UQC8</accession>
<organism evidence="2 3">
    <name type="scientific">Paenibacillus rigui</name>
    <dbReference type="NCBI Taxonomy" id="554312"/>
    <lineage>
        <taxon>Bacteria</taxon>
        <taxon>Bacillati</taxon>
        <taxon>Bacillota</taxon>
        <taxon>Bacilli</taxon>
        <taxon>Bacillales</taxon>
        <taxon>Paenibacillaceae</taxon>
        <taxon>Paenibacillus</taxon>
    </lineage>
</organism>
<dbReference type="OrthoDB" id="2624090at2"/>
<name>A0A229UQC8_9BACL</name>
<keyword evidence="1" id="KW-0472">Membrane</keyword>
<proteinExistence type="predicted"/>
<keyword evidence="1" id="KW-0812">Transmembrane</keyword>
<feature type="transmembrane region" description="Helical" evidence="1">
    <location>
        <begin position="41"/>
        <end position="63"/>
    </location>
</feature>
<feature type="transmembrane region" description="Helical" evidence="1">
    <location>
        <begin position="139"/>
        <end position="160"/>
    </location>
</feature>
<evidence type="ECO:0000313" key="3">
    <source>
        <dbReference type="Proteomes" id="UP000215509"/>
    </source>
</evidence>
<evidence type="ECO:0000256" key="1">
    <source>
        <dbReference type="SAM" id="Phobius"/>
    </source>
</evidence>
<dbReference type="RefSeq" id="WP_094015842.1">
    <property type="nucleotide sequence ID" value="NZ_NMQW01000023.1"/>
</dbReference>
<keyword evidence="3" id="KW-1185">Reference proteome</keyword>
<dbReference type="Proteomes" id="UP000215509">
    <property type="component" value="Unassembled WGS sequence"/>
</dbReference>